<dbReference type="RefSeq" id="WP_009856332.1">
    <property type="nucleotide sequence ID" value="NZ_JAAOCD010000001.1"/>
</dbReference>
<proteinExistence type="predicted"/>
<evidence type="ECO:0000313" key="5">
    <source>
        <dbReference type="EMBL" id="NHK97443.1"/>
    </source>
</evidence>
<name>A0ABX0HS19_9BURK</name>
<dbReference type="CDD" id="cd06532">
    <property type="entry name" value="Glyco_transf_25"/>
    <property type="match status" value="1"/>
</dbReference>
<keyword evidence="6" id="KW-1185">Reference proteome</keyword>
<comment type="pathway">
    <text evidence="1">Bacterial outer membrane biogenesis; lipooligosaccharide biosynthesis.</text>
</comment>
<evidence type="ECO:0000313" key="6">
    <source>
        <dbReference type="Proteomes" id="UP000802098"/>
    </source>
</evidence>
<comment type="caution">
    <text evidence="5">The sequence shown here is derived from an EMBL/GenBank/DDBJ whole genome shotgun (WGS) entry which is preliminary data.</text>
</comment>
<dbReference type="InterPro" id="IPR002654">
    <property type="entry name" value="Glyco_trans_25"/>
</dbReference>
<dbReference type="Pfam" id="PF01755">
    <property type="entry name" value="Glyco_transf_25"/>
    <property type="match status" value="1"/>
</dbReference>
<feature type="domain" description="Glycosyl transferase family 25" evidence="4">
    <location>
        <begin position="2"/>
        <end position="173"/>
    </location>
</feature>
<accession>A0ABX0HS19</accession>
<evidence type="ECO:0000256" key="3">
    <source>
        <dbReference type="ARBA" id="ARBA00022985"/>
    </source>
</evidence>
<evidence type="ECO:0000259" key="4">
    <source>
        <dbReference type="Pfam" id="PF01755"/>
    </source>
</evidence>
<sequence length="248" mass="27188">MRTFVITLAGDDARRAPLLAALSAQGLDWELMLGVDGRRGLPAPLEAEVDRAAARTRSGAPMTDGELACALSHRAVYRRIVDEGLDAALVLEDDAIVHPRLGEFLAAWDPAVADLLLLDHSRAWGEKRPRFVSGAFAVHRLGLPYYNPSFATGYVLTRRGAERLLQACSPVRAVADWPVHLYDFGAMAVTPRLVDHQDPDTGHSNLRVERQAAGLLGAGKPKDAWWLKLRISLAKRLFAKSLSVSDRR</sequence>
<evidence type="ECO:0000256" key="1">
    <source>
        <dbReference type="ARBA" id="ARBA00005068"/>
    </source>
</evidence>
<evidence type="ECO:0000256" key="2">
    <source>
        <dbReference type="ARBA" id="ARBA00005222"/>
    </source>
</evidence>
<comment type="pathway">
    <text evidence="2">Glycan metabolism; lacto-N-neotetraose biosynthesis.</text>
</comment>
<gene>
    <name evidence="5" type="ORF">G7087_03565</name>
</gene>
<keyword evidence="3" id="KW-0448">Lipopolysaccharide biosynthesis</keyword>
<reference evidence="5 6" key="1">
    <citation type="submission" date="2020-03" db="EMBL/GenBank/DDBJ databases">
        <title>Rubrivivax benzoatilyticus JA2 (sequenced after 10 years sub-culturing).</title>
        <authorList>
            <person name="Gupta D."/>
            <person name="Chintalapati S."/>
            <person name="Chintalapati V.R."/>
        </authorList>
    </citation>
    <scope>NUCLEOTIDE SEQUENCE [LARGE SCALE GENOMIC DNA]</scope>
    <source>
        <strain evidence="5 6">JA2-Mal</strain>
    </source>
</reference>
<organism evidence="5 6">
    <name type="scientific">Rubrivivax benzoatilyticus</name>
    <dbReference type="NCBI Taxonomy" id="316997"/>
    <lineage>
        <taxon>Bacteria</taxon>
        <taxon>Pseudomonadati</taxon>
        <taxon>Pseudomonadota</taxon>
        <taxon>Betaproteobacteria</taxon>
        <taxon>Burkholderiales</taxon>
        <taxon>Sphaerotilaceae</taxon>
        <taxon>Rubrivivax</taxon>
    </lineage>
</organism>
<dbReference type="EMBL" id="JAAOCD010000001">
    <property type="protein sequence ID" value="NHK97443.1"/>
    <property type="molecule type" value="Genomic_DNA"/>
</dbReference>
<dbReference type="Proteomes" id="UP000802098">
    <property type="component" value="Unassembled WGS sequence"/>
</dbReference>
<protein>
    <submittedName>
        <fullName evidence="5">Glycosyltransferase family 25 protein</fullName>
    </submittedName>
</protein>